<evidence type="ECO:0000256" key="1">
    <source>
        <dbReference type="ARBA" id="ARBA00005048"/>
    </source>
</evidence>
<dbReference type="InterPro" id="IPR014729">
    <property type="entry name" value="Rossmann-like_a/b/a_fold"/>
</dbReference>
<dbReference type="PANTHER" id="PTHR43509:SF1">
    <property type="entry name" value="SULFATE ADENYLYLTRANSFERASE"/>
    <property type="match status" value="1"/>
</dbReference>
<accession>X1TMN5</accession>
<dbReference type="InterPro" id="IPR015947">
    <property type="entry name" value="PUA-like_sf"/>
</dbReference>
<dbReference type="Pfam" id="PF01747">
    <property type="entry name" value="ATP-sulfurylase"/>
    <property type="match status" value="1"/>
</dbReference>
<dbReference type="NCBIfam" id="NF003166">
    <property type="entry name" value="PRK04149.1"/>
    <property type="match status" value="1"/>
</dbReference>
<evidence type="ECO:0008006" key="5">
    <source>
        <dbReference type="Google" id="ProtNLM"/>
    </source>
</evidence>
<dbReference type="InterPro" id="IPR024951">
    <property type="entry name" value="Sulfurylase_cat_dom"/>
</dbReference>
<dbReference type="Gene3D" id="3.40.50.620">
    <property type="entry name" value="HUPs"/>
    <property type="match status" value="1"/>
</dbReference>
<comment type="caution">
    <text evidence="4">The sequence shown here is derived from an EMBL/GenBank/DDBJ whole genome shotgun (WGS) entry which is preliminary data.</text>
</comment>
<evidence type="ECO:0000259" key="2">
    <source>
        <dbReference type="Pfam" id="PF01747"/>
    </source>
</evidence>
<dbReference type="Gene3D" id="3.10.400.10">
    <property type="entry name" value="Sulfate adenylyltransferase"/>
    <property type="match status" value="1"/>
</dbReference>
<reference evidence="4" key="1">
    <citation type="journal article" date="2014" name="Front. Microbiol.">
        <title>High frequency of phylogenetically diverse reductive dehalogenase-homologous genes in deep subseafloor sedimentary metagenomes.</title>
        <authorList>
            <person name="Kawai M."/>
            <person name="Futagami T."/>
            <person name="Toyoda A."/>
            <person name="Takaki Y."/>
            <person name="Nishi S."/>
            <person name="Hori S."/>
            <person name="Arai W."/>
            <person name="Tsubouchi T."/>
            <person name="Morono Y."/>
            <person name="Uchiyama I."/>
            <person name="Ito T."/>
            <person name="Fujiyama A."/>
            <person name="Inagaki F."/>
            <person name="Takami H."/>
        </authorList>
    </citation>
    <scope>NUCLEOTIDE SEQUENCE</scope>
    <source>
        <strain evidence="4">Expedition CK06-06</strain>
    </source>
</reference>
<dbReference type="Pfam" id="PF14306">
    <property type="entry name" value="PUA_2"/>
    <property type="match status" value="1"/>
</dbReference>
<feature type="domain" description="Sulphate adenylyltransferase catalytic" evidence="2">
    <location>
        <begin position="103"/>
        <end position="263"/>
    </location>
</feature>
<dbReference type="SUPFAM" id="SSF88697">
    <property type="entry name" value="PUA domain-like"/>
    <property type="match status" value="1"/>
</dbReference>
<feature type="non-terminal residue" evidence="4">
    <location>
        <position position="264"/>
    </location>
</feature>
<protein>
    <recommendedName>
        <fullName evidence="5">Sulfate adenylyltransferase</fullName>
    </recommendedName>
</protein>
<dbReference type="PANTHER" id="PTHR43509">
    <property type="match status" value="1"/>
</dbReference>
<evidence type="ECO:0000313" key="4">
    <source>
        <dbReference type="EMBL" id="GAI88835.1"/>
    </source>
</evidence>
<feature type="domain" description="ATP-sulfurylase PUA-like" evidence="3">
    <location>
        <begin position="1"/>
        <end position="90"/>
    </location>
</feature>
<gene>
    <name evidence="4" type="ORF">S12H4_39818</name>
</gene>
<proteinExistence type="predicted"/>
<dbReference type="AlphaFoldDB" id="X1TMN5"/>
<evidence type="ECO:0000259" key="3">
    <source>
        <dbReference type="Pfam" id="PF14306"/>
    </source>
</evidence>
<dbReference type="GO" id="GO:0004781">
    <property type="term" value="F:sulfate adenylyltransferase (ATP) activity"/>
    <property type="evidence" value="ECO:0007669"/>
    <property type="project" value="InterPro"/>
</dbReference>
<dbReference type="EMBL" id="BARW01024107">
    <property type="protein sequence ID" value="GAI88835.1"/>
    <property type="molecule type" value="Genomic_DNA"/>
</dbReference>
<dbReference type="SUPFAM" id="SSF52374">
    <property type="entry name" value="Nucleotidylyl transferase"/>
    <property type="match status" value="1"/>
</dbReference>
<dbReference type="InterPro" id="IPR025980">
    <property type="entry name" value="ATP-Sase_PUA-like_dom"/>
</dbReference>
<comment type="pathway">
    <text evidence="1">Sulfur metabolism; hydrogen sulfide biosynthesis; sulfite from sulfate: step 1/3.</text>
</comment>
<organism evidence="4">
    <name type="scientific">marine sediment metagenome</name>
    <dbReference type="NCBI Taxonomy" id="412755"/>
    <lineage>
        <taxon>unclassified sequences</taxon>
        <taxon>metagenomes</taxon>
        <taxon>ecological metagenomes</taxon>
    </lineage>
</organism>
<name>X1TMN5_9ZZZZ</name>
<sequence length="264" mass="29816">MRLKSRLLWPIPIILSSSKEEADNIKEGEQAALVSDGDIMGVMLVEEKYTYDKKLEARQVFGTADPNHPGVAKIYEQGEVYLAGPVKVFSEGGYPERFPEFARPAETRAIFADKGWTTIAAFQTRNPMHRSHEYLTKIALEVCDGLLIHPIVGKLKAGDIPAEVRMECYDVLLDNYYPRDRVVLKVYPMEMRYGGPREAVLHAIIRQNFGCSHLIVGRDHAGVGNYYGPFDAQDIFDRLAPEDLYIQPLKLDATFWCNRCGSMA</sequence>